<reference evidence="9 10" key="1">
    <citation type="journal article" date="2018" name="Genome Biol. Evol.">
        <title>Multiple Roots of Fruiting Body Formation in Amoebozoa.</title>
        <authorList>
            <person name="Hillmann F."/>
            <person name="Forbes G."/>
            <person name="Novohradska S."/>
            <person name="Ferling I."/>
            <person name="Riege K."/>
            <person name="Groth M."/>
            <person name="Westermann M."/>
            <person name="Marz M."/>
            <person name="Spaller T."/>
            <person name="Winckler T."/>
            <person name="Schaap P."/>
            <person name="Glockner G."/>
        </authorList>
    </citation>
    <scope>NUCLEOTIDE SEQUENCE [LARGE SCALE GENOMIC DNA]</scope>
    <source>
        <strain evidence="9 10">Jena</strain>
    </source>
</reference>
<dbReference type="GO" id="GO:0030686">
    <property type="term" value="C:90S preribosome"/>
    <property type="evidence" value="ECO:0007669"/>
    <property type="project" value="TreeGrafter"/>
</dbReference>
<sequence>GTHKHGTPLHIDTLLSASLQNNKIIDKISLYVQTMVQEKLDFPVLMSFYGSYMTQLVGKATSLTEQLISTIVRQIDAGLKSRDRDYQSISYMIISQMVGHKSVSLVVLHQIIKRICSTATSVSLGDALSCIIYICQSTPVSNIPYPALVKLASMEDFADILGDMVERGFSIKRFQQIVMKSLIEECVINGEGIEYVKKMIERVEMKDSVANLVSTMITMAVDAPENHLQLVSKILRSADVQYHEQVDEGVEEAITKIVREKGHGAKMSRVMNKLFQGSRHEAVRIGDEYTTLLLSAEHPIPAVRLSSLENLFRLSRNGSSIDRSLIEGCILRRLEDEDDSIVRAVLDVADLLDLISHTPLLESLLRLAAGQRGRESGQKAFQWITKMLESEDEERDRRVLGSLFSVTLFHSQSPSAEIVKFFSTHGERFFPFTDVKVHSNAGEQKFNSEVIKAVAANIAPQGFTPTLDLIYQDYPSSRSAMHLYLCAALKETELQRSMVDVMLPFALKTLEQEGHTHIASPQPPTTESAEGQVRSLILAGNKSREALYVLGCIVERMQKVDISKALKGDENQKYHLDLLADIYSTITRLHPSFTEAYLIHLYSHQLGHSFILFLTLFWTYYERTEQIKTSSLELVHAFVSSVHKNSDLHSLVPSIIMLLSDKSYNIRRIAINTICLMTKGSATGETSVMKEFYKNNKVTTVPEQKMKKFVSTIANRKNDFLASEAYAAKWAAEYEDMDSITPFLLDVILSTEGIYGRLSLLSFVPSFDATGLQKMYGYVEDMVQRNKTFESPSDHIMQTEVTFLNMVAQRITKKSAPTMKKKIEDILTFVQSKLPEDPVQRQDSIHLRAFFFNCILKPDIFTQMGDKLQTKIFVESCRLDQQEKIKEEITPNLLQDLPVSMQTINHLLSKYEEKEIKGNDGKKAKTSGKETEAQDSTLSLILEKLGSFNSIKDSPSIIPRLFSILTYLASSSDFIGVNEEHCVLVCLSTLNQFISNVTEAEHKKEINREGLRIENLVQIYKMTSSNAIHNQIIEILGMLSEINAKSVTEHIVPLFTYIGNHTLNRGDNNTYRIFNRSIQMIIPQVISAGQSSKAIIKTFVNAYPNIPAHHRVSLYHNLLASIPATESDKLTYTLITLFEQQSGIISQWSEGLFELAHELLNKLSLVECDDNMQSLLRFIVTSSPNTSEEEKTKYKKTKPRLSELIKSVSGKEEYGLMVHVMTDFIANHITSSSYLDKILNTTTLNDKRKHQNALLDMFELTLQLMDNTMKTVKKKSALNDIIVGLLESVNQLLANSGFVQAVKRLLNHGDSNIRTRALILLNDKLEKESEVLTDKEIPLFLEMIDQFGEILNGTAKEKTVTTKQTALLTLEILSRNFTQGHEKKFAAVIPHITRGGLQSNNTQLSASASLCLASMISHMGVHALPHLSKVLPVMIQIFTKSLSRQDEEGTMLQISIISSIQSIAISLSSMMTPYLTPILKLVLEPQAVDIPEMVEHLNNLSAKIIQSADPRALTQSIVPALAHAMKTTRRDIMVSLLQMIPVVAQRVESVSMETASQTFFKAFISIFDVLIENQPTDGEKYVDAAIETFVGMVLRLNEDLFRPMLLKLVDWCHVTKGQEEHLLEEEHRPKISFFYRLLFHVAKTLKVIACPYFSYVQDHMIFCLQTNKESGGGSDFFDKMDVDEEEEESSTSVSDVTKFVLKSLEHCFENDQGQFINNSRFRQLLDPIVSQLGVESNAVATCANLGICLSDQLLWKEFNHKILYTTRSDESKTKVACLDVLHKFYTHLGDQVLSLVPETAPFLTELMEDTDPEVEESCHALIGLMEQQLGKDSITSNLS</sequence>
<dbReference type="STRING" id="1890364.A0A2P6NVS5"/>
<evidence type="ECO:0000256" key="6">
    <source>
        <dbReference type="ARBA" id="ARBA00023274"/>
    </source>
</evidence>
<comment type="subcellular location">
    <subcellularLocation>
        <location evidence="1 7">Nucleus</location>
        <location evidence="1 7">Nucleolus</location>
    </subcellularLocation>
</comment>
<dbReference type="FunCoup" id="A0A2P6NVS5">
    <property type="interactions" value="622"/>
</dbReference>
<keyword evidence="6 7" id="KW-0687">Ribonucleoprotein</keyword>
<organism evidence="9 10">
    <name type="scientific">Planoprotostelium fungivorum</name>
    <dbReference type="NCBI Taxonomy" id="1890364"/>
    <lineage>
        <taxon>Eukaryota</taxon>
        <taxon>Amoebozoa</taxon>
        <taxon>Evosea</taxon>
        <taxon>Variosea</taxon>
        <taxon>Cavosteliida</taxon>
        <taxon>Cavosteliaceae</taxon>
        <taxon>Planoprotostelium</taxon>
    </lineage>
</organism>
<dbReference type="InterPro" id="IPR011989">
    <property type="entry name" value="ARM-like"/>
</dbReference>
<dbReference type="SUPFAM" id="SSF48371">
    <property type="entry name" value="ARM repeat"/>
    <property type="match status" value="2"/>
</dbReference>
<comment type="caution">
    <text evidence="9">The sequence shown here is derived from an EMBL/GenBank/DDBJ whole genome shotgun (WGS) entry which is preliminary data.</text>
</comment>
<evidence type="ECO:0000256" key="5">
    <source>
        <dbReference type="ARBA" id="ARBA00023242"/>
    </source>
</evidence>
<feature type="domain" description="BP28 C-terminal" evidence="8">
    <location>
        <begin position="1549"/>
        <end position="1715"/>
    </location>
</feature>
<evidence type="ECO:0000256" key="4">
    <source>
        <dbReference type="ARBA" id="ARBA00022552"/>
    </source>
</evidence>
<dbReference type="SMART" id="SM01036">
    <property type="entry name" value="BP28CT"/>
    <property type="match status" value="1"/>
</dbReference>
<accession>A0A2P6NVS5</accession>
<dbReference type="EMBL" id="MDYQ01000015">
    <property type="protein sequence ID" value="PRP88063.1"/>
    <property type="molecule type" value="Genomic_DNA"/>
</dbReference>
<keyword evidence="3 7" id="KW-0690">Ribosome biogenesis</keyword>
<dbReference type="GO" id="GO:0034455">
    <property type="term" value="C:t-UTP complex"/>
    <property type="evidence" value="ECO:0007669"/>
    <property type="project" value="TreeGrafter"/>
</dbReference>
<dbReference type="PANTHER" id="PTHR13457">
    <property type="entry name" value="BAP28"/>
    <property type="match status" value="1"/>
</dbReference>
<dbReference type="Proteomes" id="UP000241769">
    <property type="component" value="Unassembled WGS sequence"/>
</dbReference>
<dbReference type="Gene3D" id="1.25.10.10">
    <property type="entry name" value="Leucine-rich Repeat Variant"/>
    <property type="match status" value="2"/>
</dbReference>
<dbReference type="InterPro" id="IPR012954">
    <property type="entry name" value="BP28_C_dom"/>
</dbReference>
<comment type="function">
    <text evidence="7">Involved in nucleolar processing of pre-18S ribosomal RNA.</text>
</comment>
<dbReference type="GO" id="GO:0030515">
    <property type="term" value="F:snoRNA binding"/>
    <property type="evidence" value="ECO:0007669"/>
    <property type="project" value="TreeGrafter"/>
</dbReference>
<keyword evidence="10" id="KW-1185">Reference proteome</keyword>
<proteinExistence type="inferred from homology"/>
<keyword evidence="5 7" id="KW-0539">Nucleus</keyword>
<comment type="similarity">
    <text evidence="2 7">Belongs to the HEATR1/UTP10 family.</text>
</comment>
<dbReference type="InterPro" id="IPR040191">
    <property type="entry name" value="UTP10"/>
</dbReference>
<dbReference type="OrthoDB" id="31183at2759"/>
<protein>
    <recommendedName>
        <fullName evidence="7">HEAT repeat-containing protein 1</fullName>
    </recommendedName>
</protein>
<evidence type="ECO:0000259" key="8">
    <source>
        <dbReference type="SMART" id="SM01036"/>
    </source>
</evidence>
<feature type="non-terminal residue" evidence="9">
    <location>
        <position position="1"/>
    </location>
</feature>
<evidence type="ECO:0000256" key="1">
    <source>
        <dbReference type="ARBA" id="ARBA00004604"/>
    </source>
</evidence>
<evidence type="ECO:0000256" key="2">
    <source>
        <dbReference type="ARBA" id="ARBA00010559"/>
    </source>
</evidence>
<dbReference type="GO" id="GO:0000462">
    <property type="term" value="P:maturation of SSU-rRNA from tricistronic rRNA transcript (SSU-rRNA, 5.8S rRNA, LSU-rRNA)"/>
    <property type="evidence" value="ECO:0007669"/>
    <property type="project" value="TreeGrafter"/>
</dbReference>
<dbReference type="GO" id="GO:0045943">
    <property type="term" value="P:positive regulation of transcription by RNA polymerase I"/>
    <property type="evidence" value="ECO:0007669"/>
    <property type="project" value="TreeGrafter"/>
</dbReference>
<evidence type="ECO:0000256" key="7">
    <source>
        <dbReference type="RuleBase" id="RU367065"/>
    </source>
</evidence>
<dbReference type="GO" id="GO:0032040">
    <property type="term" value="C:small-subunit processome"/>
    <property type="evidence" value="ECO:0007669"/>
    <property type="project" value="TreeGrafter"/>
</dbReference>
<dbReference type="Pfam" id="PF08146">
    <property type="entry name" value="BP28CT"/>
    <property type="match status" value="1"/>
</dbReference>
<evidence type="ECO:0000313" key="10">
    <source>
        <dbReference type="Proteomes" id="UP000241769"/>
    </source>
</evidence>
<dbReference type="InterPro" id="IPR022125">
    <property type="entry name" value="U3snoRNP10_N"/>
</dbReference>
<dbReference type="InParanoid" id="A0A2P6NVS5"/>
<evidence type="ECO:0000256" key="3">
    <source>
        <dbReference type="ARBA" id="ARBA00022517"/>
    </source>
</evidence>
<evidence type="ECO:0000313" key="9">
    <source>
        <dbReference type="EMBL" id="PRP88063.1"/>
    </source>
</evidence>
<dbReference type="PANTHER" id="PTHR13457:SF1">
    <property type="entry name" value="HEAT REPEAT-CONTAINING PROTEIN 1"/>
    <property type="match status" value="1"/>
</dbReference>
<keyword evidence="4 7" id="KW-0698">rRNA processing</keyword>
<dbReference type="InterPro" id="IPR016024">
    <property type="entry name" value="ARM-type_fold"/>
</dbReference>
<dbReference type="Pfam" id="PF12397">
    <property type="entry name" value="U3snoRNP10"/>
    <property type="match status" value="1"/>
</dbReference>
<name>A0A2P6NVS5_9EUKA</name>
<gene>
    <name evidence="9" type="ORF">PROFUN_04491</name>
</gene>